<accession>A0A518EY76</accession>
<dbReference type="RefSeq" id="WP_145202744.1">
    <property type="nucleotide sequence ID" value="NZ_CP036434.1"/>
</dbReference>
<dbReference type="Pfam" id="PF00440">
    <property type="entry name" value="TetR_N"/>
    <property type="match status" value="1"/>
</dbReference>
<keyword evidence="1" id="KW-0805">Transcription regulation</keyword>
<protein>
    <submittedName>
        <fullName evidence="6">HTH-type transcriptional repressor ComR</fullName>
    </submittedName>
</protein>
<name>A0A518EY76_9BACT</name>
<dbReference type="PROSITE" id="PS50977">
    <property type="entry name" value="HTH_TETR_2"/>
    <property type="match status" value="1"/>
</dbReference>
<feature type="domain" description="HTH tetR-type" evidence="5">
    <location>
        <begin position="6"/>
        <end position="66"/>
    </location>
</feature>
<dbReference type="PANTHER" id="PTHR47506">
    <property type="entry name" value="TRANSCRIPTIONAL REGULATORY PROTEIN"/>
    <property type="match status" value="1"/>
</dbReference>
<keyword evidence="7" id="KW-1185">Reference proteome</keyword>
<feature type="DNA-binding region" description="H-T-H motif" evidence="4">
    <location>
        <begin position="29"/>
        <end position="48"/>
    </location>
</feature>
<dbReference type="SUPFAM" id="SSF48498">
    <property type="entry name" value="Tetracyclin repressor-like, C-terminal domain"/>
    <property type="match status" value="1"/>
</dbReference>
<sequence>MARPRTFNESEVLERAVALFRSRGFERASMPELTAHLGICRQSLYNAFGDKRGLYLAALDRYGAREIDTKLSQLSTAPSPLQGVQTLVASWADYGAQCPSEGCLTITAIVDSTDDEEARQIVEGHVDRLEKGIRTALKKAQSAGELTPTAQPTRLARSLVTTCYGVGVLAKLPGSTQRVKAAVAEALDRLNSFQP</sequence>
<dbReference type="EMBL" id="CP036434">
    <property type="protein sequence ID" value="QDV09044.1"/>
    <property type="molecule type" value="Genomic_DNA"/>
</dbReference>
<evidence type="ECO:0000313" key="7">
    <source>
        <dbReference type="Proteomes" id="UP000320390"/>
    </source>
</evidence>
<dbReference type="AlphaFoldDB" id="A0A518EY76"/>
<keyword evidence="3" id="KW-0804">Transcription</keyword>
<dbReference type="Gene3D" id="1.10.357.10">
    <property type="entry name" value="Tetracycline Repressor, domain 2"/>
    <property type="match status" value="1"/>
</dbReference>
<evidence type="ECO:0000313" key="6">
    <source>
        <dbReference type="EMBL" id="QDV09044.1"/>
    </source>
</evidence>
<dbReference type="SUPFAM" id="SSF46689">
    <property type="entry name" value="Homeodomain-like"/>
    <property type="match status" value="1"/>
</dbReference>
<evidence type="ECO:0000259" key="5">
    <source>
        <dbReference type="PROSITE" id="PS50977"/>
    </source>
</evidence>
<evidence type="ECO:0000256" key="2">
    <source>
        <dbReference type="ARBA" id="ARBA00023125"/>
    </source>
</evidence>
<dbReference type="OrthoDB" id="113732at2"/>
<proteinExistence type="predicted"/>
<dbReference type="Pfam" id="PF16925">
    <property type="entry name" value="TetR_C_13"/>
    <property type="match status" value="1"/>
</dbReference>
<dbReference type="PANTHER" id="PTHR47506:SF1">
    <property type="entry name" value="HTH-TYPE TRANSCRIPTIONAL REGULATOR YJDC"/>
    <property type="match status" value="1"/>
</dbReference>
<dbReference type="GO" id="GO:0003677">
    <property type="term" value="F:DNA binding"/>
    <property type="evidence" value="ECO:0007669"/>
    <property type="project" value="UniProtKB-UniRule"/>
</dbReference>
<dbReference type="InterPro" id="IPR011075">
    <property type="entry name" value="TetR_C"/>
</dbReference>
<evidence type="ECO:0000256" key="3">
    <source>
        <dbReference type="ARBA" id="ARBA00023163"/>
    </source>
</evidence>
<evidence type="ECO:0000256" key="1">
    <source>
        <dbReference type="ARBA" id="ARBA00023015"/>
    </source>
</evidence>
<organism evidence="6 7">
    <name type="scientific">Saltatorellus ferox</name>
    <dbReference type="NCBI Taxonomy" id="2528018"/>
    <lineage>
        <taxon>Bacteria</taxon>
        <taxon>Pseudomonadati</taxon>
        <taxon>Planctomycetota</taxon>
        <taxon>Planctomycetia</taxon>
        <taxon>Planctomycetia incertae sedis</taxon>
        <taxon>Saltatorellus</taxon>
    </lineage>
</organism>
<dbReference type="InterPro" id="IPR001647">
    <property type="entry name" value="HTH_TetR"/>
</dbReference>
<evidence type="ECO:0000256" key="4">
    <source>
        <dbReference type="PROSITE-ProRule" id="PRU00335"/>
    </source>
</evidence>
<reference evidence="6 7" key="1">
    <citation type="submission" date="2019-02" db="EMBL/GenBank/DDBJ databases">
        <title>Deep-cultivation of Planctomycetes and their phenomic and genomic characterization uncovers novel biology.</title>
        <authorList>
            <person name="Wiegand S."/>
            <person name="Jogler M."/>
            <person name="Boedeker C."/>
            <person name="Pinto D."/>
            <person name="Vollmers J."/>
            <person name="Rivas-Marin E."/>
            <person name="Kohn T."/>
            <person name="Peeters S.H."/>
            <person name="Heuer A."/>
            <person name="Rast P."/>
            <person name="Oberbeckmann S."/>
            <person name="Bunk B."/>
            <person name="Jeske O."/>
            <person name="Meyerdierks A."/>
            <person name="Storesund J.E."/>
            <person name="Kallscheuer N."/>
            <person name="Luecker S."/>
            <person name="Lage O.M."/>
            <person name="Pohl T."/>
            <person name="Merkel B.J."/>
            <person name="Hornburger P."/>
            <person name="Mueller R.-W."/>
            <person name="Bruemmer F."/>
            <person name="Labrenz M."/>
            <person name="Spormann A.M."/>
            <person name="Op den Camp H."/>
            <person name="Overmann J."/>
            <person name="Amann R."/>
            <person name="Jetten M.S.M."/>
            <person name="Mascher T."/>
            <person name="Medema M.H."/>
            <person name="Devos D.P."/>
            <person name="Kaster A.-K."/>
            <person name="Ovreas L."/>
            <person name="Rohde M."/>
            <person name="Galperin M.Y."/>
            <person name="Jogler C."/>
        </authorList>
    </citation>
    <scope>NUCLEOTIDE SEQUENCE [LARGE SCALE GENOMIC DNA]</scope>
    <source>
        <strain evidence="6 7">Poly30</strain>
    </source>
</reference>
<gene>
    <name evidence="6" type="primary">comR_2</name>
    <name evidence="6" type="ORF">Poly30_46000</name>
</gene>
<dbReference type="InterPro" id="IPR009057">
    <property type="entry name" value="Homeodomain-like_sf"/>
</dbReference>
<dbReference type="InterPro" id="IPR036271">
    <property type="entry name" value="Tet_transcr_reg_TetR-rel_C_sf"/>
</dbReference>
<dbReference type="Proteomes" id="UP000320390">
    <property type="component" value="Chromosome"/>
</dbReference>
<dbReference type="Gene3D" id="1.10.10.60">
    <property type="entry name" value="Homeodomain-like"/>
    <property type="match status" value="1"/>
</dbReference>
<keyword evidence="2 4" id="KW-0238">DNA-binding</keyword>